<name>A0A7V8NNN5_9BACT</name>
<proteinExistence type="predicted"/>
<reference evidence="1" key="1">
    <citation type="submission" date="2020-06" db="EMBL/GenBank/DDBJ databases">
        <title>Legume-microbial interactions unlock mineral nutrients during tropical forest succession.</title>
        <authorList>
            <person name="Epihov D.Z."/>
        </authorList>
    </citation>
    <scope>NUCLEOTIDE SEQUENCE [LARGE SCALE GENOMIC DNA]</scope>
    <source>
        <strain evidence="1">Pan2503</strain>
    </source>
</reference>
<sequence>MSFAALNTVNQYKKSLSGARRAFRRRELLHYNSRMAARRKFFFVAWWIASGLAPALVAQQPPLAPPRPTAARILLLPRRIVSGERATLAVLDVNGRLAPGVTIHFSNGDHLTTDATGRALFVAPLNPGVIFGSIEGRPGRVSSMILTATEASAPSMEISAAPHVASLTDRFEVFGKGFCGDADANHVTIGDHGALVLASSPLALTVLPPTELEPGPAKLTVSCAKRDAPEFSVVFVELELAADASPLRR</sequence>
<keyword evidence="2" id="KW-1185">Reference proteome</keyword>
<feature type="non-terminal residue" evidence="1">
    <location>
        <position position="249"/>
    </location>
</feature>
<dbReference type="Proteomes" id="UP000567293">
    <property type="component" value="Unassembled WGS sequence"/>
</dbReference>
<evidence type="ECO:0008006" key="3">
    <source>
        <dbReference type="Google" id="ProtNLM"/>
    </source>
</evidence>
<comment type="caution">
    <text evidence="1">The sequence shown here is derived from an EMBL/GenBank/DDBJ whole genome shotgun (WGS) entry which is preliminary data.</text>
</comment>
<dbReference type="AlphaFoldDB" id="A0A7V8NNN5"/>
<dbReference type="EMBL" id="JACDQQ010000664">
    <property type="protein sequence ID" value="MBA0084682.1"/>
    <property type="molecule type" value="Genomic_DNA"/>
</dbReference>
<protein>
    <recommendedName>
        <fullName evidence="3">IPT/TIG domain-containing protein</fullName>
    </recommendedName>
</protein>
<evidence type="ECO:0000313" key="1">
    <source>
        <dbReference type="EMBL" id="MBA0084682.1"/>
    </source>
</evidence>
<gene>
    <name evidence="1" type="ORF">HRJ53_06785</name>
</gene>
<organism evidence="1 2">
    <name type="scientific">Candidatus Acidiferrum panamense</name>
    <dbReference type="NCBI Taxonomy" id="2741543"/>
    <lineage>
        <taxon>Bacteria</taxon>
        <taxon>Pseudomonadati</taxon>
        <taxon>Acidobacteriota</taxon>
        <taxon>Terriglobia</taxon>
        <taxon>Candidatus Acidiferrales</taxon>
        <taxon>Candidatus Acidiferrum</taxon>
    </lineage>
</organism>
<accession>A0A7V8NNN5</accession>
<evidence type="ECO:0000313" key="2">
    <source>
        <dbReference type="Proteomes" id="UP000567293"/>
    </source>
</evidence>